<name>F7V9J5_9PROT</name>
<gene>
    <name evidence="2" type="ORF">ATPR_0044</name>
</gene>
<evidence type="ECO:0000313" key="3">
    <source>
        <dbReference type="Proteomes" id="UP000004319"/>
    </source>
</evidence>
<proteinExistence type="predicted"/>
<keyword evidence="1" id="KW-1133">Transmembrane helix</keyword>
<evidence type="ECO:0000256" key="1">
    <source>
        <dbReference type="SAM" id="Phobius"/>
    </source>
</evidence>
<dbReference type="EMBL" id="BABS01000001">
    <property type="protein sequence ID" value="GAA07040.1"/>
    <property type="molecule type" value="Genomic_DNA"/>
</dbReference>
<feature type="transmembrane region" description="Helical" evidence="1">
    <location>
        <begin position="152"/>
        <end position="173"/>
    </location>
</feature>
<dbReference type="AlphaFoldDB" id="F7V9J5"/>
<dbReference type="Proteomes" id="UP000004319">
    <property type="component" value="Unassembled WGS sequence"/>
</dbReference>
<organism evidence="2 3">
    <name type="scientific">Acetobacter tropicalis NBRC 101654</name>
    <dbReference type="NCBI Taxonomy" id="749388"/>
    <lineage>
        <taxon>Bacteria</taxon>
        <taxon>Pseudomonadati</taxon>
        <taxon>Pseudomonadota</taxon>
        <taxon>Alphaproteobacteria</taxon>
        <taxon>Acetobacterales</taxon>
        <taxon>Acetobacteraceae</taxon>
        <taxon>Acetobacter</taxon>
    </lineage>
</organism>
<accession>F7V9J5</accession>
<comment type="caution">
    <text evidence="2">The sequence shown here is derived from an EMBL/GenBank/DDBJ whole genome shotgun (WGS) entry which is preliminary data.</text>
</comment>
<reference evidence="2 3" key="1">
    <citation type="journal article" date="2011" name="Biochem. Biophys. Res. Commun.">
        <title>Increased number of Arginine-based salt bridges contributes to the thermotolerance of thermotolerant acetic acid bacteria, Acetobacter tropicalis SKU1100.</title>
        <authorList>
            <person name="Matsutani M."/>
            <person name="Hirakawa H."/>
            <person name="Nishikura M."/>
            <person name="Soemphol W."/>
            <person name="Ali I.A.I."/>
            <person name="Yakushi T."/>
            <person name="Matsushita K."/>
        </authorList>
    </citation>
    <scope>NUCLEOTIDE SEQUENCE [LARGE SCALE GENOMIC DNA]</scope>
    <source>
        <strain evidence="2 3">NBRC 101654</strain>
    </source>
</reference>
<keyword evidence="1" id="KW-0812">Transmembrane</keyword>
<evidence type="ECO:0000313" key="2">
    <source>
        <dbReference type="EMBL" id="GAA07040.1"/>
    </source>
</evidence>
<feature type="transmembrane region" description="Helical" evidence="1">
    <location>
        <begin position="93"/>
        <end position="114"/>
    </location>
</feature>
<protein>
    <submittedName>
        <fullName evidence="2">Uncharacterized protein</fullName>
    </submittedName>
</protein>
<keyword evidence="1" id="KW-0472">Membrane</keyword>
<sequence length="177" mass="18751">MPQRCDQNAGWCIVRAITSARLRVQVDAEARFTRPEGTIQTMDQPPNANYARPLAFSSRAADGSPLAFRLVRTGIWSVCYFAFYFIQQLAELFAPLLLIAGVLWKVLPALVGALSHAAVAADPQAKDAITNVAAAIPQHIVVAGHDLTASGLIWDGILLMGLAAAGATLATLAGKSI</sequence>